<dbReference type="Proteomes" id="UP000242180">
    <property type="component" value="Unassembled WGS sequence"/>
</dbReference>
<organism evidence="5 6">
    <name type="scientific">Syncephalastrum racemosum</name>
    <name type="common">Filamentous fungus</name>
    <dbReference type="NCBI Taxonomy" id="13706"/>
    <lineage>
        <taxon>Eukaryota</taxon>
        <taxon>Fungi</taxon>
        <taxon>Fungi incertae sedis</taxon>
        <taxon>Mucoromycota</taxon>
        <taxon>Mucoromycotina</taxon>
        <taxon>Mucoromycetes</taxon>
        <taxon>Mucorales</taxon>
        <taxon>Syncephalastraceae</taxon>
        <taxon>Syncephalastrum</taxon>
    </lineage>
</organism>
<keyword evidence="2" id="KW-1133">Transmembrane helix</keyword>
<evidence type="ECO:0000313" key="5">
    <source>
        <dbReference type="EMBL" id="ORY98955.1"/>
    </source>
</evidence>
<feature type="domain" description="FAS1" evidence="4">
    <location>
        <begin position="596"/>
        <end position="759"/>
    </location>
</feature>
<feature type="domain" description="FAS1" evidence="4">
    <location>
        <begin position="157"/>
        <end position="290"/>
    </location>
</feature>
<sequence>MLWKTIALLLFFTVTAYGRTLLSVLEGDDRFETFVRHLKKNDMIRDIEKLDTATVFAPTNEAFEERREEDELTYTLFGRRVTRGQLLYHVLPNAVKTKELHENELFETRYEQAMTPQRIKIGRDNDKITVNDVPIVEGDIEADKAVVHAIDSLLVPPRDLAKTMQQDEDLHEFSQLSSKADIELELQRANGYTIFATKDVFDGLNELQKRYLNHSEAKDDLANVLKHQIYDYTIYAGDFPKGEKLYKSLQGEHLKVVVDKDGKITVNGAKIVRQDILASNGVIHLLEEPILPEDKDFLKLDVRKALIGLNATKFTTLLEKHGLDGYLDANEAYTVLAPPNEAIDENTVPYNQIESWLKYHIVRGRYTPDDLADGQLLRSESSDHLGSAAKQRVYVHVTDQDRAIQSPIHAEKRSIQFDQASMIADPGKIDADKSIVYPVSRSLMLPRDPLSQLPVHLDLSTYVAALYASGTANEVREEEGISLLAPTNKAFERLGILTKHLLQPDAQDKLAEVVRFHVLRDVYYANETEAGEHRVKTLSGQEINLNKTEDGTLYVRGSGAGDGSDRSVIGKVVRPDLLTANGVVHTIDRIQLPANLDITNRDLLAAGNTNTLLNLLGKTNLTDMVLDKLDKPYTILAPSDRAFAKLNVSKLLHDPEQLLRVVRLHVLPVSLPRMLPNTGVNGQTKNKHDDDEDEDPNDHKEIPSDGLDLPSMLPDHTVTIRPVSDGYVVEVKNGGNSADVVTLGRASHGGGVVEIDRVLLPPDQTTGGGLRWWVIMLIVLGVLLGAALLALIGYYGWRWYQSRREGYISLDNH</sequence>
<feature type="signal peptide" evidence="3">
    <location>
        <begin position="1"/>
        <end position="18"/>
    </location>
</feature>
<dbReference type="OrthoDB" id="14252at2759"/>
<dbReference type="SMART" id="SM00554">
    <property type="entry name" value="FAS1"/>
    <property type="match status" value="5"/>
</dbReference>
<proteinExistence type="predicted"/>
<feature type="domain" description="FAS1" evidence="4">
    <location>
        <begin position="18"/>
        <end position="154"/>
    </location>
</feature>
<dbReference type="OMA" id="MYQNIDI"/>
<dbReference type="PROSITE" id="PS50213">
    <property type="entry name" value="FAS1"/>
    <property type="match status" value="5"/>
</dbReference>
<dbReference type="InterPro" id="IPR050904">
    <property type="entry name" value="Adhesion/Biosynth-related"/>
</dbReference>
<dbReference type="GO" id="GO:0050839">
    <property type="term" value="F:cell adhesion molecule binding"/>
    <property type="evidence" value="ECO:0007669"/>
    <property type="project" value="TreeGrafter"/>
</dbReference>
<dbReference type="Pfam" id="PF02469">
    <property type="entry name" value="Fasciclin"/>
    <property type="match status" value="5"/>
</dbReference>
<dbReference type="GO" id="GO:0031012">
    <property type="term" value="C:extracellular matrix"/>
    <property type="evidence" value="ECO:0007669"/>
    <property type="project" value="TreeGrafter"/>
</dbReference>
<reference evidence="5 6" key="1">
    <citation type="submission" date="2016-07" db="EMBL/GenBank/DDBJ databases">
        <title>Pervasive Adenine N6-methylation of Active Genes in Fungi.</title>
        <authorList>
            <consortium name="DOE Joint Genome Institute"/>
            <person name="Mondo S.J."/>
            <person name="Dannebaum R.O."/>
            <person name="Kuo R.C."/>
            <person name="Labutti K."/>
            <person name="Haridas S."/>
            <person name="Kuo A."/>
            <person name="Salamov A."/>
            <person name="Ahrendt S.R."/>
            <person name="Lipzen A."/>
            <person name="Sullivan W."/>
            <person name="Andreopoulos W.B."/>
            <person name="Clum A."/>
            <person name="Lindquist E."/>
            <person name="Daum C."/>
            <person name="Ramamoorthy G.K."/>
            <person name="Gryganskyi A."/>
            <person name="Culley D."/>
            <person name="Magnuson J.K."/>
            <person name="James T.Y."/>
            <person name="O'Malley M.A."/>
            <person name="Stajich J.E."/>
            <person name="Spatafora J.W."/>
            <person name="Visel A."/>
            <person name="Grigoriev I.V."/>
        </authorList>
    </citation>
    <scope>NUCLEOTIDE SEQUENCE [LARGE SCALE GENOMIC DNA]</scope>
    <source>
        <strain evidence="5 6">NRRL 2496</strain>
    </source>
</reference>
<evidence type="ECO:0000256" key="2">
    <source>
        <dbReference type="SAM" id="Phobius"/>
    </source>
</evidence>
<dbReference type="InParanoid" id="A0A1X2HIN0"/>
<evidence type="ECO:0000256" key="1">
    <source>
        <dbReference type="SAM" id="MobiDB-lite"/>
    </source>
</evidence>
<dbReference type="PANTHER" id="PTHR10900:SF77">
    <property type="entry name" value="FI19380P1"/>
    <property type="match status" value="1"/>
</dbReference>
<dbReference type="InterPro" id="IPR000782">
    <property type="entry name" value="FAS1_domain"/>
</dbReference>
<dbReference type="FunCoup" id="A0A1X2HIN0">
    <property type="interactions" value="32"/>
</dbReference>
<keyword evidence="2" id="KW-0472">Membrane</keyword>
<feature type="domain" description="FAS1" evidence="4">
    <location>
        <begin position="446"/>
        <end position="591"/>
    </location>
</feature>
<comment type="caution">
    <text evidence="5">The sequence shown here is derived from an EMBL/GenBank/DDBJ whole genome shotgun (WGS) entry which is preliminary data.</text>
</comment>
<feature type="domain" description="FAS1" evidence="4">
    <location>
        <begin position="298"/>
        <end position="443"/>
    </location>
</feature>
<feature type="region of interest" description="Disordered" evidence="1">
    <location>
        <begin position="675"/>
        <end position="711"/>
    </location>
</feature>
<dbReference type="GO" id="GO:0005615">
    <property type="term" value="C:extracellular space"/>
    <property type="evidence" value="ECO:0007669"/>
    <property type="project" value="TreeGrafter"/>
</dbReference>
<evidence type="ECO:0000259" key="4">
    <source>
        <dbReference type="PROSITE" id="PS50213"/>
    </source>
</evidence>
<dbReference type="EMBL" id="MCGN01000003">
    <property type="protein sequence ID" value="ORY98955.1"/>
    <property type="molecule type" value="Genomic_DNA"/>
</dbReference>
<dbReference type="InterPro" id="IPR036378">
    <property type="entry name" value="FAS1_dom_sf"/>
</dbReference>
<feature type="chain" id="PRO_5012281546" evidence="3">
    <location>
        <begin position="19"/>
        <end position="813"/>
    </location>
</feature>
<dbReference type="GO" id="GO:0030198">
    <property type="term" value="P:extracellular matrix organization"/>
    <property type="evidence" value="ECO:0007669"/>
    <property type="project" value="TreeGrafter"/>
</dbReference>
<dbReference type="PANTHER" id="PTHR10900">
    <property type="entry name" value="PERIOSTIN-RELATED"/>
    <property type="match status" value="1"/>
</dbReference>
<feature type="transmembrane region" description="Helical" evidence="2">
    <location>
        <begin position="772"/>
        <end position="797"/>
    </location>
</feature>
<dbReference type="SUPFAM" id="SSF82153">
    <property type="entry name" value="FAS1 domain"/>
    <property type="match status" value="5"/>
</dbReference>
<dbReference type="Gene3D" id="2.30.180.10">
    <property type="entry name" value="FAS1 domain"/>
    <property type="match status" value="5"/>
</dbReference>
<keyword evidence="3" id="KW-0732">Signal</keyword>
<dbReference type="AlphaFoldDB" id="A0A1X2HIN0"/>
<accession>A0A1X2HIN0</accession>
<protein>
    <submittedName>
        <fullName evidence="5">FAS1 domain-containing protein</fullName>
    </submittedName>
</protein>
<name>A0A1X2HIN0_SYNRA</name>
<keyword evidence="2" id="KW-0812">Transmembrane</keyword>
<evidence type="ECO:0000313" key="6">
    <source>
        <dbReference type="Proteomes" id="UP000242180"/>
    </source>
</evidence>
<dbReference type="STRING" id="13706.A0A1X2HIN0"/>
<dbReference type="GO" id="GO:0007155">
    <property type="term" value="P:cell adhesion"/>
    <property type="evidence" value="ECO:0007669"/>
    <property type="project" value="TreeGrafter"/>
</dbReference>
<gene>
    <name evidence="5" type="ORF">BCR43DRAFT_437140</name>
</gene>
<keyword evidence="6" id="KW-1185">Reference proteome</keyword>
<evidence type="ECO:0000256" key="3">
    <source>
        <dbReference type="SAM" id="SignalP"/>
    </source>
</evidence>